<dbReference type="PANTHER" id="PTHR39966">
    <property type="entry name" value="BLL2471 PROTEIN-RELATED"/>
    <property type="match status" value="1"/>
</dbReference>
<name>A0A1G2LW36_9BACT</name>
<organism evidence="2 3">
    <name type="scientific">Candidatus Tagabacteria bacterium RIFCSPLOWO2_01_FULL_42_9</name>
    <dbReference type="NCBI Taxonomy" id="1802296"/>
    <lineage>
        <taxon>Bacteria</taxon>
        <taxon>Candidatus Tagaibacteriota</taxon>
    </lineage>
</organism>
<dbReference type="InterPro" id="IPR012312">
    <property type="entry name" value="Hemerythrin-like"/>
</dbReference>
<reference evidence="2 3" key="1">
    <citation type="journal article" date="2016" name="Nat. Commun.">
        <title>Thousands of microbial genomes shed light on interconnected biogeochemical processes in an aquifer system.</title>
        <authorList>
            <person name="Anantharaman K."/>
            <person name="Brown C.T."/>
            <person name="Hug L.A."/>
            <person name="Sharon I."/>
            <person name="Castelle C.J."/>
            <person name="Probst A.J."/>
            <person name="Thomas B.C."/>
            <person name="Singh A."/>
            <person name="Wilkins M.J."/>
            <person name="Karaoz U."/>
            <person name="Brodie E.L."/>
            <person name="Williams K.H."/>
            <person name="Hubbard S.S."/>
            <person name="Banfield J.F."/>
        </authorList>
    </citation>
    <scope>NUCLEOTIDE SEQUENCE [LARGE SCALE GENOMIC DNA]</scope>
</reference>
<feature type="domain" description="Hemerythrin-like" evidence="1">
    <location>
        <begin position="11"/>
        <end position="134"/>
    </location>
</feature>
<comment type="caution">
    <text evidence="2">The sequence shown here is derived from an EMBL/GenBank/DDBJ whole genome shotgun (WGS) entry which is preliminary data.</text>
</comment>
<dbReference type="Proteomes" id="UP000178116">
    <property type="component" value="Unassembled WGS sequence"/>
</dbReference>
<evidence type="ECO:0000259" key="1">
    <source>
        <dbReference type="Pfam" id="PF01814"/>
    </source>
</evidence>
<evidence type="ECO:0000313" key="3">
    <source>
        <dbReference type="Proteomes" id="UP000178116"/>
    </source>
</evidence>
<dbReference type="EMBL" id="MHRA01000029">
    <property type="protein sequence ID" value="OHA15079.1"/>
    <property type="molecule type" value="Genomic_DNA"/>
</dbReference>
<proteinExistence type="predicted"/>
<evidence type="ECO:0000313" key="2">
    <source>
        <dbReference type="EMBL" id="OHA15079.1"/>
    </source>
</evidence>
<gene>
    <name evidence="2" type="ORF">A3A10_01145</name>
</gene>
<sequence length="158" mass="18411">MPNHCHHHNCIEELKSDHQNILKHLDDLESVINQPTINHAKIKEFLYFTETFAEPHHQKEEQVLFPALEKKGIPNEGGPIGMMLLEHAAKRDYLTKMREAIKENDEDKLKENTRAMISLLRDHIHKENNILYPCAQDVLTEEELTSLASQCEKIKNKK</sequence>
<dbReference type="GO" id="GO:0005886">
    <property type="term" value="C:plasma membrane"/>
    <property type="evidence" value="ECO:0007669"/>
    <property type="project" value="TreeGrafter"/>
</dbReference>
<dbReference type="Gene3D" id="1.20.120.520">
    <property type="entry name" value="nmb1532 protein domain like"/>
    <property type="match status" value="1"/>
</dbReference>
<dbReference type="CDD" id="cd12108">
    <property type="entry name" value="Hr-like"/>
    <property type="match status" value="1"/>
</dbReference>
<protein>
    <recommendedName>
        <fullName evidence="1">Hemerythrin-like domain-containing protein</fullName>
    </recommendedName>
</protein>
<accession>A0A1G2LW36</accession>
<dbReference type="PANTHER" id="PTHR39966:SF3">
    <property type="entry name" value="DUF438 DOMAIN-CONTAINING PROTEIN"/>
    <property type="match status" value="1"/>
</dbReference>
<dbReference type="Pfam" id="PF01814">
    <property type="entry name" value="Hemerythrin"/>
    <property type="match status" value="1"/>
</dbReference>
<dbReference type="AlphaFoldDB" id="A0A1G2LW36"/>